<dbReference type="InterPro" id="IPR002048">
    <property type="entry name" value="EF_hand_dom"/>
</dbReference>
<reference evidence="5 6" key="1">
    <citation type="submission" date="2017-10" db="EMBL/GenBank/DDBJ databases">
        <title>Comparative genomics in systemic dimorphic fungi from Ajellomycetaceae.</title>
        <authorList>
            <person name="Munoz J.F."/>
            <person name="Mcewen J.G."/>
            <person name="Clay O.K."/>
            <person name="Cuomo C.A."/>
        </authorList>
    </citation>
    <scope>NUCLEOTIDE SEQUENCE [LARGE SCALE GENOMIC DNA]</scope>
    <source>
        <strain evidence="5 6">UAMH4076</strain>
    </source>
</reference>
<dbReference type="PROSITE" id="PS00018">
    <property type="entry name" value="EF_HAND_1"/>
    <property type="match status" value="1"/>
</dbReference>
<comment type="caution">
    <text evidence="5">The sequence shown here is derived from an EMBL/GenBank/DDBJ whole genome shotgun (WGS) entry which is preliminary data.</text>
</comment>
<dbReference type="VEuPathDB" id="FungiDB:EMCG_07625"/>
<evidence type="ECO:0000256" key="1">
    <source>
        <dbReference type="ARBA" id="ARBA00022837"/>
    </source>
</evidence>
<dbReference type="Proteomes" id="UP000226031">
    <property type="component" value="Unassembled WGS sequence"/>
</dbReference>
<dbReference type="SMART" id="SM00054">
    <property type="entry name" value="EFh"/>
    <property type="match status" value="1"/>
</dbReference>
<keyword evidence="3" id="KW-0472">Membrane</keyword>
<protein>
    <recommendedName>
        <fullName evidence="4">EF-hand domain-containing protein</fullName>
    </recommendedName>
</protein>
<feature type="compositionally biased region" description="Low complexity" evidence="2">
    <location>
        <begin position="984"/>
        <end position="995"/>
    </location>
</feature>
<feature type="transmembrane region" description="Helical" evidence="3">
    <location>
        <begin position="182"/>
        <end position="201"/>
    </location>
</feature>
<proteinExistence type="predicted"/>
<dbReference type="InterPro" id="IPR018247">
    <property type="entry name" value="EF_Hand_1_Ca_BS"/>
</dbReference>
<dbReference type="EMBL" id="PDND01000272">
    <property type="protein sequence ID" value="PGH29114.1"/>
    <property type="molecule type" value="Genomic_DNA"/>
</dbReference>
<dbReference type="GO" id="GO:0016020">
    <property type="term" value="C:membrane"/>
    <property type="evidence" value="ECO:0007669"/>
    <property type="project" value="InterPro"/>
</dbReference>
<feature type="compositionally biased region" description="Basic and acidic residues" evidence="2">
    <location>
        <begin position="801"/>
        <end position="813"/>
    </location>
</feature>
<feature type="compositionally biased region" description="Low complexity" evidence="2">
    <location>
        <begin position="918"/>
        <end position="930"/>
    </location>
</feature>
<organism evidence="5 6">
    <name type="scientific">[Emmonsia] crescens</name>
    <dbReference type="NCBI Taxonomy" id="73230"/>
    <lineage>
        <taxon>Eukaryota</taxon>
        <taxon>Fungi</taxon>
        <taxon>Dikarya</taxon>
        <taxon>Ascomycota</taxon>
        <taxon>Pezizomycotina</taxon>
        <taxon>Eurotiomycetes</taxon>
        <taxon>Eurotiomycetidae</taxon>
        <taxon>Onygenales</taxon>
        <taxon>Ajellomycetaceae</taxon>
        <taxon>Emergomyces</taxon>
    </lineage>
</organism>
<dbReference type="InterPro" id="IPR006685">
    <property type="entry name" value="MscS_channel_2nd"/>
</dbReference>
<feature type="transmembrane region" description="Helical" evidence="3">
    <location>
        <begin position="252"/>
        <end position="274"/>
    </location>
</feature>
<feature type="region of interest" description="Disordered" evidence="2">
    <location>
        <begin position="1"/>
        <end position="84"/>
    </location>
</feature>
<feature type="compositionally biased region" description="Basic and acidic residues" evidence="2">
    <location>
        <begin position="720"/>
        <end position="732"/>
    </location>
</feature>
<dbReference type="InterPro" id="IPR011992">
    <property type="entry name" value="EF-hand-dom_pair"/>
</dbReference>
<dbReference type="Gene3D" id="1.10.238.10">
    <property type="entry name" value="EF-hand"/>
    <property type="match status" value="1"/>
</dbReference>
<sequence length="1001" mass="110112">MKDRPGIGQKRFSRDRFQRLGKGSQENNTTMNSKDATVNIPLTNVPSRGQTGARKVDSNGSSSSYVPPTDLPPAENNNDNEKNGIFLHRKGGRRMLSSQGKQLEAAEDGTLTRMGKFYNAILNFSVITRYFIYVSPLALLIAIPIIVGATVAQTAEIGGVRIVWFFTWVEIVWLSLWVSKIVAHYIPFVFQFLCGIISSGTRKYALLLKALEIPLSLIGWSVTSLATFIPLMTRNPNTLATGNTGIQHWQNVVKNILFAAFISTLILAVEKVLIQLISISYHRRQFDARIKESKHNIALLAMLYEASRTLFPEYCEEFEDEDYVINDSIVGVVKFTRGHKRVGSASPMRLIHGVGRVGDKLTAAFGNVAQEITGKQVFNPTSAHSIVTLALEKRKSSEALARRLWMSFVLQGRENLYLDDVIEVLGAGRGEEAKECFAMLDLDGNGDVSLEEMILTVTEIGRVKKSINNSMHDVDQAIHVLDNLLCAVVFIMVVLVFIAFLNTGFGTTLAAGATALLSLSFVFATTAQEVLGSTIFLFVKHAMDVGDRVDIGDRQLIVERISLLYTVFRGVRDHKTIQAPNIVLNTQWIENITRSRAMREQITLTVDFGTSFADIQLLKTEMQKFVRDKENCRDFQPDVDIEVIGLGDMDKLELKIEIRHKSNWSNETVRAARRSKFMCALVIAIRKVPIYGPGGGDAVLGDVTRPSYSVAISHEQAQASKEEWSKGKEGKRMVPTGEMDEYFESTNDKDDSEGRSTAVEGRSPSGTPVYRGASSRSPPTKDKESSFVQALHSRPPAMDQARVDESDILRKSDTPSSNNNSGVGAGETGSRPFKPSNSDGLPPHREPSTGRRTGLPTTRFVSPNTPIDESVPTTYAMPTQSAPAPSTLAQHQQLPATTFTPDYYELAERDPSVPARENSYYPSSNTNNPYAPRPSPSPSASQMPLQPAAAYGSAGNLPMSSGAGSIQQAAPPRGPVPGGNAFAPQSQFQQQYQEQPQPPRR</sequence>
<evidence type="ECO:0000313" key="6">
    <source>
        <dbReference type="Proteomes" id="UP000226031"/>
    </source>
</evidence>
<dbReference type="SUPFAM" id="SSF50182">
    <property type="entry name" value="Sm-like ribonucleoproteins"/>
    <property type="match status" value="1"/>
</dbReference>
<feature type="transmembrane region" description="Helical" evidence="3">
    <location>
        <begin position="480"/>
        <end position="501"/>
    </location>
</feature>
<feature type="compositionally biased region" description="Polar residues" evidence="2">
    <location>
        <begin position="855"/>
        <end position="900"/>
    </location>
</feature>
<name>A0A2B7YYE0_9EURO</name>
<dbReference type="GO" id="GO:0006874">
    <property type="term" value="P:intracellular calcium ion homeostasis"/>
    <property type="evidence" value="ECO:0007669"/>
    <property type="project" value="TreeGrafter"/>
</dbReference>
<dbReference type="PANTHER" id="PTHR31323">
    <property type="entry name" value="MECHANOSENSITIVE ION CHANNEL PROTEIN MSY2"/>
    <property type="match status" value="1"/>
</dbReference>
<evidence type="ECO:0000259" key="4">
    <source>
        <dbReference type="PROSITE" id="PS50222"/>
    </source>
</evidence>
<feature type="region of interest" description="Disordered" evidence="2">
    <location>
        <begin position="714"/>
        <end position="1001"/>
    </location>
</feature>
<dbReference type="GO" id="GO:0005509">
    <property type="term" value="F:calcium ion binding"/>
    <property type="evidence" value="ECO:0007669"/>
    <property type="project" value="InterPro"/>
</dbReference>
<feature type="compositionally biased region" description="Low complexity" evidence="2">
    <location>
        <begin position="938"/>
        <end position="950"/>
    </location>
</feature>
<keyword evidence="1" id="KW-0106">Calcium</keyword>
<dbReference type="STRING" id="73230.A0A2B7YYE0"/>
<dbReference type="Pfam" id="PF00924">
    <property type="entry name" value="MS_channel_2nd"/>
    <property type="match status" value="1"/>
</dbReference>
<evidence type="ECO:0000313" key="5">
    <source>
        <dbReference type="EMBL" id="PGH29114.1"/>
    </source>
</evidence>
<feature type="transmembrane region" description="Helical" evidence="3">
    <location>
        <begin position="213"/>
        <end position="232"/>
    </location>
</feature>
<dbReference type="InterPro" id="IPR010920">
    <property type="entry name" value="LSM_dom_sf"/>
</dbReference>
<feature type="compositionally biased region" description="Polar residues" evidence="2">
    <location>
        <begin position="24"/>
        <end position="50"/>
    </location>
</feature>
<dbReference type="PANTHER" id="PTHR31323:SF14">
    <property type="entry name" value="MECHANOSENSITIVE ION CHANNEL PROTEIN MSY2"/>
    <property type="match status" value="1"/>
</dbReference>
<dbReference type="SUPFAM" id="SSF47473">
    <property type="entry name" value="EF-hand"/>
    <property type="match status" value="1"/>
</dbReference>
<feature type="transmembrane region" description="Helical" evidence="3">
    <location>
        <begin position="130"/>
        <end position="152"/>
    </location>
</feature>
<feature type="domain" description="EF-hand" evidence="4">
    <location>
        <begin position="428"/>
        <end position="463"/>
    </location>
</feature>
<keyword evidence="3" id="KW-1133">Transmembrane helix</keyword>
<dbReference type="AlphaFoldDB" id="A0A2B7YYE0"/>
<gene>
    <name evidence="5" type="ORF">GX50_08143</name>
</gene>
<feature type="transmembrane region" description="Helical" evidence="3">
    <location>
        <begin position="159"/>
        <end position="176"/>
    </location>
</feature>
<dbReference type="PROSITE" id="PS50222">
    <property type="entry name" value="EF_HAND_2"/>
    <property type="match status" value="1"/>
</dbReference>
<accession>A0A2B7YYE0</accession>
<keyword evidence="6" id="KW-1185">Reference proteome</keyword>
<dbReference type="Pfam" id="PF25886">
    <property type="entry name" value="Msy1"/>
    <property type="match status" value="1"/>
</dbReference>
<dbReference type="GO" id="GO:0005262">
    <property type="term" value="F:calcium channel activity"/>
    <property type="evidence" value="ECO:0007669"/>
    <property type="project" value="TreeGrafter"/>
</dbReference>
<feature type="compositionally biased region" description="Polar residues" evidence="2">
    <location>
        <begin position="958"/>
        <end position="968"/>
    </location>
</feature>
<evidence type="ECO:0000256" key="3">
    <source>
        <dbReference type="SAM" id="Phobius"/>
    </source>
</evidence>
<feature type="transmembrane region" description="Helical" evidence="3">
    <location>
        <begin position="513"/>
        <end position="539"/>
    </location>
</feature>
<dbReference type="InterPro" id="IPR058650">
    <property type="entry name" value="Msy1/2-like"/>
</dbReference>
<keyword evidence="3" id="KW-0812">Transmembrane</keyword>
<evidence type="ECO:0000256" key="2">
    <source>
        <dbReference type="SAM" id="MobiDB-lite"/>
    </source>
</evidence>